<protein>
    <recommendedName>
        <fullName evidence="1">Integrase zinc-binding domain-containing protein</fullName>
    </recommendedName>
</protein>
<dbReference type="Proteomes" id="UP000765509">
    <property type="component" value="Unassembled WGS sequence"/>
</dbReference>
<reference evidence="2" key="1">
    <citation type="submission" date="2021-03" db="EMBL/GenBank/DDBJ databases">
        <title>Draft genome sequence of rust myrtle Austropuccinia psidii MF-1, a brazilian biotype.</title>
        <authorList>
            <person name="Quecine M.C."/>
            <person name="Pachon D.M.R."/>
            <person name="Bonatelli M.L."/>
            <person name="Correr F.H."/>
            <person name="Franceschini L.M."/>
            <person name="Leite T.F."/>
            <person name="Margarido G.R.A."/>
            <person name="Almeida C.A."/>
            <person name="Ferrarezi J.A."/>
            <person name="Labate C.A."/>
        </authorList>
    </citation>
    <scope>NUCLEOTIDE SEQUENCE</scope>
    <source>
        <strain evidence="2">MF-1</strain>
    </source>
</reference>
<dbReference type="InterPro" id="IPR041588">
    <property type="entry name" value="Integrase_H2C2"/>
</dbReference>
<comment type="caution">
    <text evidence="2">The sequence shown here is derived from an EMBL/GenBank/DDBJ whole genome shotgun (WGS) entry which is preliminary data.</text>
</comment>
<sequence>MCQTLTDRTLKSTILNECDDSVASGHFSEGGTLERAETCSWWQNRRKYVSEYCQTCDRWQKANTATVNKFGMIIQIQEPKSPREIAHMDWVTALPQG</sequence>
<evidence type="ECO:0000313" key="3">
    <source>
        <dbReference type="Proteomes" id="UP000765509"/>
    </source>
</evidence>
<evidence type="ECO:0000313" key="2">
    <source>
        <dbReference type="EMBL" id="MBW0585568.1"/>
    </source>
</evidence>
<keyword evidence="3" id="KW-1185">Reference proteome</keyword>
<evidence type="ECO:0000259" key="1">
    <source>
        <dbReference type="Pfam" id="PF17921"/>
    </source>
</evidence>
<dbReference type="AlphaFoldDB" id="A0A9Q3KPE5"/>
<proteinExistence type="predicted"/>
<dbReference type="Pfam" id="PF17921">
    <property type="entry name" value="Integrase_H2C2"/>
    <property type="match status" value="1"/>
</dbReference>
<dbReference type="Gene3D" id="1.10.340.70">
    <property type="match status" value="1"/>
</dbReference>
<name>A0A9Q3KPE5_9BASI</name>
<dbReference type="EMBL" id="AVOT02121291">
    <property type="protein sequence ID" value="MBW0585568.1"/>
    <property type="molecule type" value="Genomic_DNA"/>
</dbReference>
<gene>
    <name evidence="2" type="ORF">O181_125283</name>
</gene>
<feature type="domain" description="Integrase zinc-binding" evidence="1">
    <location>
        <begin position="7"/>
        <end position="64"/>
    </location>
</feature>
<organism evidence="2 3">
    <name type="scientific">Austropuccinia psidii MF-1</name>
    <dbReference type="NCBI Taxonomy" id="1389203"/>
    <lineage>
        <taxon>Eukaryota</taxon>
        <taxon>Fungi</taxon>
        <taxon>Dikarya</taxon>
        <taxon>Basidiomycota</taxon>
        <taxon>Pucciniomycotina</taxon>
        <taxon>Pucciniomycetes</taxon>
        <taxon>Pucciniales</taxon>
        <taxon>Sphaerophragmiaceae</taxon>
        <taxon>Austropuccinia</taxon>
    </lineage>
</organism>
<accession>A0A9Q3KPE5</accession>